<protein>
    <submittedName>
        <fullName evidence="2">Uncharacterized protein</fullName>
    </submittedName>
</protein>
<evidence type="ECO:0000256" key="1">
    <source>
        <dbReference type="SAM" id="SignalP"/>
    </source>
</evidence>
<feature type="chain" id="PRO_5015539586" evidence="1">
    <location>
        <begin position="28"/>
        <end position="102"/>
    </location>
</feature>
<gene>
    <name evidence="2" type="ORF">DEM27_05770</name>
</gene>
<feature type="signal peptide" evidence="1">
    <location>
        <begin position="1"/>
        <end position="27"/>
    </location>
</feature>
<proteinExistence type="predicted"/>
<organism evidence="2 3">
    <name type="scientific">Metarhizobium album</name>
    <dbReference type="NCBI Taxonomy" id="2182425"/>
    <lineage>
        <taxon>Bacteria</taxon>
        <taxon>Pseudomonadati</taxon>
        <taxon>Pseudomonadota</taxon>
        <taxon>Alphaproteobacteria</taxon>
        <taxon>Hyphomicrobiales</taxon>
        <taxon>Rhizobiaceae</taxon>
        <taxon>Metarhizobium</taxon>
    </lineage>
</organism>
<keyword evidence="3" id="KW-1185">Reference proteome</keyword>
<accession>A0A2U2DV05</accession>
<keyword evidence="1" id="KW-0732">Signal</keyword>
<dbReference type="AlphaFoldDB" id="A0A2U2DV05"/>
<reference evidence="2 3" key="1">
    <citation type="submission" date="2018-05" db="EMBL/GenBank/DDBJ databases">
        <title>The draft genome of strain NS-104.</title>
        <authorList>
            <person name="Hang P."/>
            <person name="Jiang J."/>
        </authorList>
    </citation>
    <scope>NUCLEOTIDE SEQUENCE [LARGE SCALE GENOMIC DNA]</scope>
    <source>
        <strain evidence="2 3">NS-104</strain>
    </source>
</reference>
<comment type="caution">
    <text evidence="2">The sequence shown here is derived from an EMBL/GenBank/DDBJ whole genome shotgun (WGS) entry which is preliminary data.</text>
</comment>
<name>A0A2U2DV05_9HYPH</name>
<sequence length="102" mass="10429">MRFMRSILCAGLAMMAAVMCTSMPTAAAPIDAQVLVQPLAGKEYPAPALDAVIQDICAIPAEVPSIGAPSGGRSTLITSAHGFADTSIAVLAYMHIDPDISA</sequence>
<evidence type="ECO:0000313" key="3">
    <source>
        <dbReference type="Proteomes" id="UP000245252"/>
    </source>
</evidence>
<dbReference type="Proteomes" id="UP000245252">
    <property type="component" value="Unassembled WGS sequence"/>
</dbReference>
<evidence type="ECO:0000313" key="2">
    <source>
        <dbReference type="EMBL" id="PWE57148.1"/>
    </source>
</evidence>
<dbReference type="EMBL" id="QFBC01000002">
    <property type="protein sequence ID" value="PWE57148.1"/>
    <property type="molecule type" value="Genomic_DNA"/>
</dbReference>